<evidence type="ECO:0000313" key="1">
    <source>
        <dbReference type="EMBL" id="SDD56192.1"/>
    </source>
</evidence>
<dbReference type="OrthoDB" id="329282at2"/>
<keyword evidence="2" id="KW-1185">Reference proteome</keyword>
<proteinExistence type="predicted"/>
<dbReference type="AlphaFoldDB" id="A0A1G6VRF5"/>
<protein>
    <submittedName>
        <fullName evidence="1">DoxX protein</fullName>
    </submittedName>
</protein>
<organism evidence="1 2">
    <name type="scientific">Sanguibacter gelidistatuariae</name>
    <dbReference type="NCBI Taxonomy" id="1814289"/>
    <lineage>
        <taxon>Bacteria</taxon>
        <taxon>Bacillati</taxon>
        <taxon>Actinomycetota</taxon>
        <taxon>Actinomycetes</taxon>
        <taxon>Micrococcales</taxon>
        <taxon>Sanguibacteraceae</taxon>
        <taxon>Sanguibacter</taxon>
    </lineage>
</organism>
<accession>A0A1G6VRF5</accession>
<sequence>MLLRKIARPLLATWFIHDGLDAARHPAVHVVTARRPADQATGALGRAPLTDRQLRTLVQVHGGLTVAAGLALAVGRVPRLAALSLAALSLPLAVAEQPFTPGPRTRAARTEPFVRRLGAIGAALLAGVDSEGRPGMAWRIEHARAERVATKSAEKKAAKKA</sequence>
<name>A0A1G6VRF5_9MICO</name>
<dbReference type="RefSeq" id="WP_093185812.1">
    <property type="nucleotide sequence ID" value="NZ_FMYH01000008.1"/>
</dbReference>
<dbReference type="Proteomes" id="UP000199039">
    <property type="component" value="Unassembled WGS sequence"/>
</dbReference>
<dbReference type="STRING" id="1814289.SAMN05216410_3517"/>
<gene>
    <name evidence="1" type="ORF">SAMN05216410_3517</name>
</gene>
<evidence type="ECO:0000313" key="2">
    <source>
        <dbReference type="Proteomes" id="UP000199039"/>
    </source>
</evidence>
<dbReference type="EMBL" id="FMYH01000008">
    <property type="protein sequence ID" value="SDD56192.1"/>
    <property type="molecule type" value="Genomic_DNA"/>
</dbReference>
<reference evidence="1 2" key="1">
    <citation type="submission" date="2016-09" db="EMBL/GenBank/DDBJ databases">
        <authorList>
            <person name="Capua I."/>
            <person name="De Benedictis P."/>
            <person name="Joannis T."/>
            <person name="Lombin L.H."/>
            <person name="Cattoli G."/>
        </authorList>
    </citation>
    <scope>NUCLEOTIDE SEQUENCE [LARGE SCALE GENOMIC DNA]</scope>
    <source>
        <strain evidence="1 2">ISLP-3</strain>
    </source>
</reference>